<dbReference type="InterPro" id="IPR025256">
    <property type="entry name" value="TM7S3/TM198-like_dom"/>
</dbReference>
<dbReference type="InterPro" id="IPR040236">
    <property type="entry name" value="TMEM198"/>
</dbReference>
<keyword evidence="5 7" id="KW-0472">Membrane</keyword>
<evidence type="ECO:0000256" key="2">
    <source>
        <dbReference type="ARBA" id="ARBA00006244"/>
    </source>
</evidence>
<evidence type="ECO:0000256" key="1">
    <source>
        <dbReference type="ARBA" id="ARBA00004141"/>
    </source>
</evidence>
<evidence type="ECO:0000256" key="5">
    <source>
        <dbReference type="ARBA" id="ARBA00023136"/>
    </source>
</evidence>
<feature type="transmembrane region" description="Helical" evidence="7">
    <location>
        <begin position="57"/>
        <end position="78"/>
    </location>
</feature>
<gene>
    <name evidence="9" type="ORF">MAR_007031</name>
</gene>
<keyword evidence="3 7" id="KW-0812">Transmembrane</keyword>
<reference evidence="9" key="1">
    <citation type="submission" date="2022-11" db="EMBL/GenBank/DDBJ databases">
        <title>Centuries of genome instability and evolution in soft-shell clam transmissible cancer (bioRxiv).</title>
        <authorList>
            <person name="Hart S.F.M."/>
            <person name="Yonemitsu M.A."/>
            <person name="Giersch R.M."/>
            <person name="Beal B.F."/>
            <person name="Arriagada G."/>
            <person name="Davis B.W."/>
            <person name="Ostrander E.A."/>
            <person name="Goff S.P."/>
            <person name="Metzger M.J."/>
        </authorList>
    </citation>
    <scope>NUCLEOTIDE SEQUENCE</scope>
    <source>
        <strain evidence="9">MELC-2E11</strain>
        <tissue evidence="9">Siphon/mantle</tissue>
    </source>
</reference>
<evidence type="ECO:0000313" key="9">
    <source>
        <dbReference type="EMBL" id="WAQ94560.1"/>
    </source>
</evidence>
<evidence type="ECO:0000259" key="8">
    <source>
        <dbReference type="Pfam" id="PF13886"/>
    </source>
</evidence>
<organism evidence="9 10">
    <name type="scientific">Mya arenaria</name>
    <name type="common">Soft-shell clam</name>
    <dbReference type="NCBI Taxonomy" id="6604"/>
    <lineage>
        <taxon>Eukaryota</taxon>
        <taxon>Metazoa</taxon>
        <taxon>Spiralia</taxon>
        <taxon>Lophotrochozoa</taxon>
        <taxon>Mollusca</taxon>
        <taxon>Bivalvia</taxon>
        <taxon>Autobranchia</taxon>
        <taxon>Heteroconchia</taxon>
        <taxon>Euheterodonta</taxon>
        <taxon>Imparidentia</taxon>
        <taxon>Neoheterodontei</taxon>
        <taxon>Myida</taxon>
        <taxon>Myoidea</taxon>
        <taxon>Myidae</taxon>
        <taxon>Mya</taxon>
    </lineage>
</organism>
<dbReference type="EMBL" id="CP111012">
    <property type="protein sequence ID" value="WAQ94560.1"/>
    <property type="molecule type" value="Genomic_DNA"/>
</dbReference>
<feature type="transmembrane region" description="Helical" evidence="7">
    <location>
        <begin position="210"/>
        <end position="228"/>
    </location>
</feature>
<dbReference type="Pfam" id="PF13886">
    <property type="entry name" value="TM7S3_TM198"/>
    <property type="match status" value="1"/>
</dbReference>
<evidence type="ECO:0000256" key="3">
    <source>
        <dbReference type="ARBA" id="ARBA00022692"/>
    </source>
</evidence>
<dbReference type="Proteomes" id="UP001164746">
    <property type="component" value="Chromosome 1"/>
</dbReference>
<comment type="subcellular location">
    <subcellularLocation>
        <location evidence="1">Membrane</location>
        <topology evidence="1">Multi-pass membrane protein</topology>
    </subcellularLocation>
</comment>
<keyword evidence="4 7" id="KW-1133">Transmembrane helix</keyword>
<evidence type="ECO:0000313" key="10">
    <source>
        <dbReference type="Proteomes" id="UP001164746"/>
    </source>
</evidence>
<evidence type="ECO:0000256" key="6">
    <source>
        <dbReference type="ARBA" id="ARBA00049737"/>
    </source>
</evidence>
<protein>
    <recommendedName>
        <fullName evidence="6">Transmembrane protein 198</fullName>
    </recommendedName>
</protein>
<name>A0ABY7DCX2_MYAAR</name>
<feature type="transmembrane region" description="Helical" evidence="7">
    <location>
        <begin position="90"/>
        <end position="113"/>
    </location>
</feature>
<dbReference type="PANTHER" id="PTHR31247">
    <property type="entry name" value="TRANSMEMBRANE PROTEIN 198 FAMILY MEMBER"/>
    <property type="match status" value="1"/>
</dbReference>
<feature type="domain" description="TM7S3/TM198-like" evidence="8">
    <location>
        <begin position="62"/>
        <end position="228"/>
    </location>
</feature>
<feature type="transmembrane region" description="Helical" evidence="7">
    <location>
        <begin position="168"/>
        <end position="189"/>
    </location>
</feature>
<sequence length="297" mass="33343">MESSDLPNLDLKGSSQESDVTSATYNVLVGNVTVMTESPTLNGSVRQCDVINTDYDITAAIICALCFLFGILYTFFVYEICQEESTFSPLVSAGISLGAGALCGLLCMLVQYVGLFLTGFNFGNCIAISGFIVLEQFVHLRTLWIPIGVTVGIGIVCAFSTLKFQKSGTILGTSVFGGILMISCIDYFIEHFILMEYIKDRFKARDSLPLCWYSWVILGCWPFCFLVATPTRRCREYCVKRTPRPREKPKEAPHQSRYRHLYQARRVKGDVISQKSKQYMEFTIDVWFSKRVLSAGT</sequence>
<keyword evidence="10" id="KW-1185">Reference proteome</keyword>
<evidence type="ECO:0000256" key="4">
    <source>
        <dbReference type="ARBA" id="ARBA00022989"/>
    </source>
</evidence>
<feature type="transmembrane region" description="Helical" evidence="7">
    <location>
        <begin position="143"/>
        <end position="162"/>
    </location>
</feature>
<dbReference type="PANTHER" id="PTHR31247:SF5">
    <property type="entry name" value="DUF4203 DOMAIN-CONTAINING PROTEIN"/>
    <property type="match status" value="1"/>
</dbReference>
<proteinExistence type="inferred from homology"/>
<accession>A0ABY7DCX2</accession>
<evidence type="ECO:0000256" key="7">
    <source>
        <dbReference type="SAM" id="Phobius"/>
    </source>
</evidence>
<comment type="similarity">
    <text evidence="2">Belongs to the TMEM198 family.</text>
</comment>